<dbReference type="HOGENOM" id="CLU_028277_5_0_1"/>
<dbReference type="PANTHER" id="PTHR12560:SF0">
    <property type="entry name" value="LD18904P"/>
    <property type="match status" value="1"/>
</dbReference>
<dbReference type="GO" id="GO:0050291">
    <property type="term" value="F:sphingosine N-acyltransferase activity"/>
    <property type="evidence" value="ECO:0000318"/>
    <property type="project" value="GO_Central"/>
</dbReference>
<dbReference type="OMA" id="FRCHNIG"/>
<reference evidence="8 9" key="1">
    <citation type="journal article" date="2011" name="Science">
        <title>The Selaginella genome identifies genetic changes associated with the evolution of vascular plants.</title>
        <authorList>
            <person name="Banks J.A."/>
            <person name="Nishiyama T."/>
            <person name="Hasebe M."/>
            <person name="Bowman J.L."/>
            <person name="Gribskov M."/>
            <person name="dePamphilis C."/>
            <person name="Albert V.A."/>
            <person name="Aono N."/>
            <person name="Aoyama T."/>
            <person name="Ambrose B.A."/>
            <person name="Ashton N.W."/>
            <person name="Axtell M.J."/>
            <person name="Barker E."/>
            <person name="Barker M.S."/>
            <person name="Bennetzen J.L."/>
            <person name="Bonawitz N.D."/>
            <person name="Chapple C."/>
            <person name="Cheng C."/>
            <person name="Correa L.G."/>
            <person name="Dacre M."/>
            <person name="DeBarry J."/>
            <person name="Dreyer I."/>
            <person name="Elias M."/>
            <person name="Engstrom E.M."/>
            <person name="Estelle M."/>
            <person name="Feng L."/>
            <person name="Finet C."/>
            <person name="Floyd S.K."/>
            <person name="Frommer W.B."/>
            <person name="Fujita T."/>
            <person name="Gramzow L."/>
            <person name="Gutensohn M."/>
            <person name="Harholt J."/>
            <person name="Hattori M."/>
            <person name="Heyl A."/>
            <person name="Hirai T."/>
            <person name="Hiwatashi Y."/>
            <person name="Ishikawa M."/>
            <person name="Iwata M."/>
            <person name="Karol K.G."/>
            <person name="Koehler B."/>
            <person name="Kolukisaoglu U."/>
            <person name="Kubo M."/>
            <person name="Kurata T."/>
            <person name="Lalonde S."/>
            <person name="Li K."/>
            <person name="Li Y."/>
            <person name="Litt A."/>
            <person name="Lyons E."/>
            <person name="Manning G."/>
            <person name="Maruyama T."/>
            <person name="Michael T.P."/>
            <person name="Mikami K."/>
            <person name="Miyazaki S."/>
            <person name="Morinaga S."/>
            <person name="Murata T."/>
            <person name="Mueller-Roeber B."/>
            <person name="Nelson D.R."/>
            <person name="Obara M."/>
            <person name="Oguri Y."/>
            <person name="Olmstead R.G."/>
            <person name="Onodera N."/>
            <person name="Petersen B.L."/>
            <person name="Pils B."/>
            <person name="Prigge M."/>
            <person name="Rensing S.A."/>
            <person name="Riano-Pachon D.M."/>
            <person name="Roberts A.W."/>
            <person name="Sato Y."/>
            <person name="Scheller H.V."/>
            <person name="Schulz B."/>
            <person name="Schulz C."/>
            <person name="Shakirov E.V."/>
            <person name="Shibagaki N."/>
            <person name="Shinohara N."/>
            <person name="Shippen D.E."/>
            <person name="Soerensen I."/>
            <person name="Sotooka R."/>
            <person name="Sugimoto N."/>
            <person name="Sugita M."/>
            <person name="Sumikawa N."/>
            <person name="Tanurdzic M."/>
            <person name="Theissen G."/>
            <person name="Ulvskov P."/>
            <person name="Wakazuki S."/>
            <person name="Weng J.K."/>
            <person name="Willats W.W."/>
            <person name="Wipf D."/>
            <person name="Wolf P.G."/>
            <person name="Yang L."/>
            <person name="Zimmer A.D."/>
            <person name="Zhu Q."/>
            <person name="Mitros T."/>
            <person name="Hellsten U."/>
            <person name="Loque D."/>
            <person name="Otillar R."/>
            <person name="Salamov A."/>
            <person name="Schmutz J."/>
            <person name="Shapiro H."/>
            <person name="Lindquist E."/>
            <person name="Lucas S."/>
            <person name="Rokhsar D."/>
            <person name="Grigoriev I.V."/>
        </authorList>
    </citation>
    <scope>NUCLEOTIDE SEQUENCE [LARGE SCALE GENOMIC DNA]</scope>
</reference>
<dbReference type="KEGG" id="smo:SELMODRAFT_170071"/>
<dbReference type="GO" id="GO:0005789">
    <property type="term" value="C:endoplasmic reticulum membrane"/>
    <property type="evidence" value="ECO:0007669"/>
    <property type="project" value="UniProtKB-SubCell"/>
</dbReference>
<dbReference type="InterPro" id="IPR016439">
    <property type="entry name" value="Lag1/Lac1-like"/>
</dbReference>
<accession>D8RDJ6</accession>
<evidence type="ECO:0000256" key="4">
    <source>
        <dbReference type="ARBA" id="ARBA00023136"/>
    </source>
</evidence>
<dbReference type="AlphaFoldDB" id="D8RDJ6"/>
<dbReference type="Pfam" id="PF03798">
    <property type="entry name" value="TRAM_LAG1_CLN8"/>
    <property type="match status" value="1"/>
</dbReference>
<evidence type="ECO:0000256" key="6">
    <source>
        <dbReference type="SAM" id="Phobius"/>
    </source>
</evidence>
<dbReference type="STRING" id="88036.D8RDJ6"/>
<keyword evidence="3 6" id="KW-1133">Transmembrane helix</keyword>
<evidence type="ECO:0000313" key="9">
    <source>
        <dbReference type="Proteomes" id="UP000001514"/>
    </source>
</evidence>
<evidence type="ECO:0000256" key="1">
    <source>
        <dbReference type="ARBA" id="ARBA00004477"/>
    </source>
</evidence>
<keyword evidence="2 5" id="KW-0812">Transmembrane</keyword>
<dbReference type="OrthoDB" id="537032at2759"/>
<dbReference type="GO" id="GO:0046513">
    <property type="term" value="P:ceramide biosynthetic process"/>
    <property type="evidence" value="ECO:0000318"/>
    <property type="project" value="GO_Central"/>
</dbReference>
<dbReference type="InterPro" id="IPR006634">
    <property type="entry name" value="TLC-dom"/>
</dbReference>
<keyword evidence="9" id="KW-1185">Reference proteome</keyword>
<gene>
    <name evidence="8" type="ORF">SELMODRAFT_170071</name>
</gene>
<protein>
    <recommendedName>
        <fullName evidence="7">TLC domain-containing protein</fullName>
    </recommendedName>
</protein>
<evidence type="ECO:0000259" key="7">
    <source>
        <dbReference type="PROSITE" id="PS50922"/>
    </source>
</evidence>
<dbReference type="InParanoid" id="D8RDJ6"/>
<dbReference type="Gramene" id="EFJ30036">
    <property type="protein sequence ID" value="EFJ30036"/>
    <property type="gene ID" value="SELMODRAFT_170071"/>
</dbReference>
<feature type="transmembrane region" description="Helical" evidence="6">
    <location>
        <begin position="247"/>
        <end position="267"/>
    </location>
</feature>
<dbReference type="GO" id="GO:0005783">
    <property type="term" value="C:endoplasmic reticulum"/>
    <property type="evidence" value="ECO:0000318"/>
    <property type="project" value="GO_Central"/>
</dbReference>
<dbReference type="FunCoup" id="D8RDJ6">
    <property type="interactions" value="4095"/>
</dbReference>
<comment type="subcellular location">
    <subcellularLocation>
        <location evidence="1">Endoplasmic reticulum membrane</location>
        <topology evidence="1">Multi-pass membrane protein</topology>
    </subcellularLocation>
</comment>
<keyword evidence="4 5" id="KW-0472">Membrane</keyword>
<dbReference type="eggNOG" id="KOG1607">
    <property type="taxonomic scope" value="Eukaryota"/>
</dbReference>
<evidence type="ECO:0000256" key="5">
    <source>
        <dbReference type="PROSITE-ProRule" id="PRU00205"/>
    </source>
</evidence>
<feature type="transmembrane region" description="Helical" evidence="6">
    <location>
        <begin position="200"/>
        <end position="226"/>
    </location>
</feature>
<dbReference type="EMBL" id="GL377576">
    <property type="protein sequence ID" value="EFJ30036.1"/>
    <property type="molecule type" value="Genomic_DNA"/>
</dbReference>
<sequence length="294" mass="33761">MSGEAGSKAAMVMVGGGAGESYPEWSDYYLALYFALAFPLGRWLLDALVYQRLAACFIYPRKVKDRKKKLLKATESMWKLTYYTASEAFALYATAREPWFASSHGYWERWPGHTMTHELKLLYTFQGGFYVYSVAALLVWETRRKDFSVMMTHHVITIVLIAGSFITGCFRAGSLVLALHDASDVLLESAKLLKYSGSDVGASIAFALFALSWLLLRLIYFPFWIIWSTSYHCMEFLDFRNVKTVKIYYVFNTMLMSLLVLHVYWWVLICRMVLRQLQNNGTVGDDVRSDSEDD</sequence>
<dbReference type="PROSITE" id="PS50922">
    <property type="entry name" value="TLC"/>
    <property type="match status" value="1"/>
</dbReference>
<evidence type="ECO:0000256" key="3">
    <source>
        <dbReference type="ARBA" id="ARBA00022989"/>
    </source>
</evidence>
<dbReference type="PIRSF" id="PIRSF005225">
    <property type="entry name" value="LAG1_LAC1"/>
    <property type="match status" value="1"/>
</dbReference>
<evidence type="ECO:0000256" key="2">
    <source>
        <dbReference type="ARBA" id="ARBA00022692"/>
    </source>
</evidence>
<feature type="transmembrane region" description="Helical" evidence="6">
    <location>
        <begin position="121"/>
        <end position="140"/>
    </location>
</feature>
<feature type="transmembrane region" description="Helical" evidence="6">
    <location>
        <begin position="152"/>
        <end position="180"/>
    </location>
</feature>
<evidence type="ECO:0000313" key="8">
    <source>
        <dbReference type="EMBL" id="EFJ30036.1"/>
    </source>
</evidence>
<name>D8RDJ6_SELML</name>
<dbReference type="Proteomes" id="UP000001514">
    <property type="component" value="Unassembled WGS sequence"/>
</dbReference>
<feature type="domain" description="TLC" evidence="7">
    <location>
        <begin position="71"/>
        <end position="278"/>
    </location>
</feature>
<organism evidence="9">
    <name type="scientific">Selaginella moellendorffii</name>
    <name type="common">Spikemoss</name>
    <dbReference type="NCBI Taxonomy" id="88036"/>
    <lineage>
        <taxon>Eukaryota</taxon>
        <taxon>Viridiplantae</taxon>
        <taxon>Streptophyta</taxon>
        <taxon>Embryophyta</taxon>
        <taxon>Tracheophyta</taxon>
        <taxon>Lycopodiopsida</taxon>
        <taxon>Selaginellales</taxon>
        <taxon>Selaginellaceae</taxon>
        <taxon>Selaginella</taxon>
    </lineage>
</organism>
<dbReference type="PANTHER" id="PTHR12560">
    <property type="entry name" value="LONGEVITY ASSURANCE FACTOR 1 LAG1"/>
    <property type="match status" value="1"/>
</dbReference>
<dbReference type="SMART" id="SM00724">
    <property type="entry name" value="TLC"/>
    <property type="match status" value="1"/>
</dbReference>
<proteinExistence type="predicted"/>